<feature type="transmembrane region" description="Helical" evidence="7">
    <location>
        <begin position="180"/>
        <end position="198"/>
    </location>
</feature>
<keyword evidence="5 7" id="KW-1133">Transmembrane helix</keyword>
<feature type="transmembrane region" description="Helical" evidence="7">
    <location>
        <begin position="310"/>
        <end position="335"/>
    </location>
</feature>
<organism evidence="9 10">
    <name type="scientific">Chungangia koreensis</name>
    <dbReference type="NCBI Taxonomy" id="752657"/>
    <lineage>
        <taxon>Bacteria</taxon>
        <taxon>Bacillati</taxon>
        <taxon>Bacillota</taxon>
        <taxon>Bacilli</taxon>
        <taxon>Lactobacillales</taxon>
        <taxon>Chungangia</taxon>
    </lineage>
</organism>
<comment type="subcellular location">
    <subcellularLocation>
        <location evidence="1">Cell membrane</location>
        <topology evidence="1">Multi-pass membrane protein</topology>
    </subcellularLocation>
</comment>
<feature type="transmembrane region" description="Helical" evidence="7">
    <location>
        <begin position="205"/>
        <end position="231"/>
    </location>
</feature>
<evidence type="ECO:0000256" key="6">
    <source>
        <dbReference type="ARBA" id="ARBA00023136"/>
    </source>
</evidence>
<name>A0ABV8WYU4_9LACT</name>
<accession>A0ABV8WYU4</accession>
<evidence type="ECO:0000256" key="4">
    <source>
        <dbReference type="ARBA" id="ARBA00022692"/>
    </source>
</evidence>
<reference evidence="10" key="1">
    <citation type="journal article" date="2019" name="Int. J. Syst. Evol. Microbiol.">
        <title>The Global Catalogue of Microorganisms (GCM) 10K type strain sequencing project: providing services to taxonomists for standard genome sequencing and annotation.</title>
        <authorList>
            <consortium name="The Broad Institute Genomics Platform"/>
            <consortium name="The Broad Institute Genome Sequencing Center for Infectious Disease"/>
            <person name="Wu L."/>
            <person name="Ma J."/>
        </authorList>
    </citation>
    <scope>NUCLEOTIDE SEQUENCE [LARGE SCALE GENOMIC DNA]</scope>
    <source>
        <strain evidence="10">CCUG 59778</strain>
    </source>
</reference>
<feature type="transmembrane region" description="Helical" evidence="7">
    <location>
        <begin position="635"/>
        <end position="653"/>
    </location>
</feature>
<keyword evidence="3" id="KW-1003">Cell membrane</keyword>
<comment type="similarity">
    <text evidence="2">Belongs to the resistance-nodulation-cell division (RND) (TC 2.A.6) family. MmpL subfamily.</text>
</comment>
<sequence length="701" mass="76844">MKQKGLWFAILGVWIVLAGILSAVAPGAKEYNSANKNGGLPEDALSVIADEKVKEYFPDSEGFPLFAVFHDKEGINDEEMSQIAEGIEAIEWDETYGEISVIPLTSLPPEVRAAFRSPDETTFFIPINLPNGLESSEISDVVKGIKSGLNEDLTEKYDVSWTGPAGIAADAVELFSKADVVLLLMTVGLILVLLLVIYRSPLLAFIPLIGAGILYVVVDKLIGLFASFGWFVTESQALSIMMILLFAVVTDYSLLVFSRFREELLKTEDVNGAMREAVRRVAEPIIFSGSTILLGVLTLFLAIYEPYRNFAPVFAIAVIVMLAGGLTLLPALFAIAGRKSFWPMIPKVGQEEKKKSSLWEKVSQLVTKRPLAVSIPLIVLLLVSCLAMFNIKFSFNLLDSYPEDLSSKVGYEQLSESFSEGEVAPSTLLIESDEKIERETLQSLIGVLEDQKEISSVTIQGNPFASEEQKVAKLSMTFEGNPYEHDAFDAVVSLREDGDQLLKESGIETGNLYIAGETAKNADIRDVNVQDMWKVMSIMTILIAVMLGVQTRSIVAPIYMIFSLLLSFGASMGITQFFFSALGAEEMSYRIPLYTYVFLVALGVDYTIMLIARIREELDVNPLNIAVAHGVAKTGNVISSAGLILAATFAVLITQPVMELKVFGFAMAIGIIIDTFIVRPLIIPGIIVMLGKWSLWPKKIS</sequence>
<proteinExistence type="inferred from homology"/>
<feature type="transmembrane region" description="Helical" evidence="7">
    <location>
        <begin position="284"/>
        <end position="304"/>
    </location>
</feature>
<feature type="transmembrane region" description="Helical" evidence="7">
    <location>
        <begin position="665"/>
        <end position="691"/>
    </location>
</feature>
<keyword evidence="4 7" id="KW-0812">Transmembrane</keyword>
<evidence type="ECO:0000256" key="3">
    <source>
        <dbReference type="ARBA" id="ARBA00022475"/>
    </source>
</evidence>
<dbReference type="InterPro" id="IPR000731">
    <property type="entry name" value="SSD"/>
</dbReference>
<feature type="transmembrane region" description="Helical" evidence="7">
    <location>
        <begin position="532"/>
        <end position="549"/>
    </location>
</feature>
<evidence type="ECO:0000256" key="2">
    <source>
        <dbReference type="ARBA" id="ARBA00010157"/>
    </source>
</evidence>
<feature type="transmembrane region" description="Helical" evidence="7">
    <location>
        <begin position="591"/>
        <end position="614"/>
    </location>
</feature>
<dbReference type="Gene3D" id="1.20.1640.10">
    <property type="entry name" value="Multidrug efflux transporter AcrB transmembrane domain"/>
    <property type="match status" value="2"/>
</dbReference>
<dbReference type="PROSITE" id="PS50156">
    <property type="entry name" value="SSD"/>
    <property type="match status" value="1"/>
</dbReference>
<evidence type="ECO:0000256" key="7">
    <source>
        <dbReference type="SAM" id="Phobius"/>
    </source>
</evidence>
<feature type="transmembrane region" description="Helical" evidence="7">
    <location>
        <begin position="371"/>
        <end position="391"/>
    </location>
</feature>
<gene>
    <name evidence="9" type="ORF">ACFOZY_00035</name>
</gene>
<dbReference type="InterPro" id="IPR004869">
    <property type="entry name" value="MMPL_dom"/>
</dbReference>
<feature type="transmembrane region" description="Helical" evidence="7">
    <location>
        <begin position="237"/>
        <end position="257"/>
    </location>
</feature>
<evidence type="ECO:0000313" key="9">
    <source>
        <dbReference type="EMBL" id="MFC4408811.1"/>
    </source>
</evidence>
<keyword evidence="6 7" id="KW-0472">Membrane</keyword>
<keyword evidence="10" id="KW-1185">Reference proteome</keyword>
<dbReference type="InterPro" id="IPR050545">
    <property type="entry name" value="Mycobact_MmpL"/>
</dbReference>
<dbReference type="PANTHER" id="PTHR33406:SF6">
    <property type="entry name" value="MEMBRANE PROTEIN YDGH-RELATED"/>
    <property type="match status" value="1"/>
</dbReference>
<feature type="domain" description="SSD" evidence="8">
    <location>
        <begin position="561"/>
        <end position="688"/>
    </location>
</feature>
<dbReference type="RefSeq" id="WP_378150904.1">
    <property type="nucleotide sequence ID" value="NZ_JBHSEC010000001.1"/>
</dbReference>
<protein>
    <submittedName>
        <fullName evidence="9">MMPL family transporter</fullName>
    </submittedName>
</protein>
<dbReference type="Pfam" id="PF03176">
    <property type="entry name" value="MMPL"/>
    <property type="match status" value="2"/>
</dbReference>
<dbReference type="SUPFAM" id="SSF82866">
    <property type="entry name" value="Multidrug efflux transporter AcrB transmembrane domain"/>
    <property type="match status" value="2"/>
</dbReference>
<evidence type="ECO:0000313" key="10">
    <source>
        <dbReference type="Proteomes" id="UP001595817"/>
    </source>
</evidence>
<feature type="transmembrane region" description="Helical" evidence="7">
    <location>
        <begin position="556"/>
        <end position="579"/>
    </location>
</feature>
<evidence type="ECO:0000256" key="5">
    <source>
        <dbReference type="ARBA" id="ARBA00022989"/>
    </source>
</evidence>
<evidence type="ECO:0000256" key="1">
    <source>
        <dbReference type="ARBA" id="ARBA00004651"/>
    </source>
</evidence>
<evidence type="ECO:0000259" key="8">
    <source>
        <dbReference type="PROSITE" id="PS50156"/>
    </source>
</evidence>
<comment type="caution">
    <text evidence="9">The sequence shown here is derived from an EMBL/GenBank/DDBJ whole genome shotgun (WGS) entry which is preliminary data.</text>
</comment>
<dbReference type="EMBL" id="JBHSEC010000001">
    <property type="protein sequence ID" value="MFC4408811.1"/>
    <property type="molecule type" value="Genomic_DNA"/>
</dbReference>
<dbReference type="Proteomes" id="UP001595817">
    <property type="component" value="Unassembled WGS sequence"/>
</dbReference>
<dbReference type="PANTHER" id="PTHR33406">
    <property type="entry name" value="MEMBRANE PROTEIN MJ1562-RELATED"/>
    <property type="match status" value="1"/>
</dbReference>